<dbReference type="OrthoDB" id="6123at2759"/>
<accession>E3M3H0</accession>
<feature type="compositionally biased region" description="Low complexity" evidence="8">
    <location>
        <begin position="491"/>
        <end position="500"/>
    </location>
</feature>
<dbReference type="STRING" id="31234.E3M3H0"/>
<evidence type="ECO:0000256" key="8">
    <source>
        <dbReference type="SAM" id="MobiDB-lite"/>
    </source>
</evidence>
<evidence type="ECO:0000313" key="11">
    <source>
        <dbReference type="Proteomes" id="UP000008281"/>
    </source>
</evidence>
<comment type="similarity">
    <text evidence="3">Belongs to the INCENP family.</text>
</comment>
<dbReference type="EMBL" id="DS268423">
    <property type="protein sequence ID" value="EFO90625.1"/>
    <property type="molecule type" value="Genomic_DNA"/>
</dbReference>
<evidence type="ECO:0000259" key="9">
    <source>
        <dbReference type="Pfam" id="PF03941"/>
    </source>
</evidence>
<dbReference type="AlphaFoldDB" id="E3M3H0"/>
<evidence type="ECO:0000313" key="10">
    <source>
        <dbReference type="EMBL" id="EFO90625.1"/>
    </source>
</evidence>
<comment type="subcellular location">
    <subcellularLocation>
        <location evidence="2">Cytoplasm</location>
        <location evidence="2">Cytoskeleton</location>
        <location evidence="2">Spindle</location>
    </subcellularLocation>
    <subcellularLocation>
        <location evidence="1">Nucleus</location>
    </subcellularLocation>
</comment>
<feature type="compositionally biased region" description="Basic and acidic residues" evidence="8">
    <location>
        <begin position="467"/>
        <end position="476"/>
    </location>
</feature>
<gene>
    <name evidence="10" type="primary">Cre-icp-1</name>
    <name evidence="10" type="ORF">CRE_08286</name>
</gene>
<feature type="compositionally biased region" description="Polar residues" evidence="8">
    <location>
        <begin position="215"/>
        <end position="231"/>
    </location>
</feature>
<keyword evidence="5" id="KW-0159">Chromosome partition</keyword>
<dbReference type="PANTHER" id="PTHR13142">
    <property type="entry name" value="INNER CENTROMERE PROTEIN"/>
    <property type="match status" value="1"/>
</dbReference>
<organism evidence="11">
    <name type="scientific">Caenorhabditis remanei</name>
    <name type="common">Caenorhabditis vulgaris</name>
    <dbReference type="NCBI Taxonomy" id="31234"/>
    <lineage>
        <taxon>Eukaryota</taxon>
        <taxon>Metazoa</taxon>
        <taxon>Ecdysozoa</taxon>
        <taxon>Nematoda</taxon>
        <taxon>Chromadorea</taxon>
        <taxon>Rhabditida</taxon>
        <taxon>Rhabditina</taxon>
        <taxon>Rhabditomorpha</taxon>
        <taxon>Rhabditoidea</taxon>
        <taxon>Rhabditidae</taxon>
        <taxon>Peloderinae</taxon>
        <taxon>Caenorhabditis</taxon>
    </lineage>
</organism>
<feature type="region of interest" description="Disordered" evidence="8">
    <location>
        <begin position="182"/>
        <end position="240"/>
    </location>
</feature>
<feature type="compositionally biased region" description="Polar residues" evidence="8">
    <location>
        <begin position="182"/>
        <end position="195"/>
    </location>
</feature>
<sequence>MPPKAKVRTTNRKQAEPTIKAFSANPSILKIFEDVVAAHSSLVGSHIEEFCRNVDTVITNNVAPEVSEKLRNAICGDLEQLIAPVQNKKSAASRAARNVASSTSRSKEDVRRQMSQSPEEDVVQSETAEPEDHAHTDMDVDDASEAVRPEPVTPRINSAMSDRNFEEVVVPSTLIRMQQLSISRKTDEQQPSSLARNAAYSGTPRRNPPREAHSTHATPRNIFSATPTRANGTPARTAVVAPRTPHRAVFQETEKDQEKKQKHAEDLRQLVLDQKREKARKEELKRMAVMERKNEMERARREKIEEMRKKEERTANFQKNMREGKSPTRARPNPEVKTPQAKKPVSRKVFAAAADGASTPGRGPAKKGRVELTTGKGGQNVVTVAQPTVQISVSGNKIKQFLNKNFQPSRNLPRNALRQVKDEPVDMELDETPPPRRPQKPKAKAKRSHPATTASTSSKPSAEEDADAKLRAEQERYLMQQAAEAKEAKALAEAQAAAQAEEQKKLKEKKAAEEKAEAARRKHAEEEKERLLAIQKEEETRLREQQAREEAELQATLAKQAAKKLKQEASGQTPPPTVYQMTPPRTYQANSKNDYGLHDLNSDDETDQEDDPRKEVPAWADFAVVRENVRRHVIRPPFDISAFFGEIEKPNLKEIFGDAVKTKKRGSSAVWRSPAGGNALRTALSDISE</sequence>
<dbReference type="PANTHER" id="PTHR13142:SF1">
    <property type="entry name" value="INNER CENTROMERE PROTEIN"/>
    <property type="match status" value="1"/>
</dbReference>
<feature type="domain" description="Inner centromere protein ARK-binding" evidence="9">
    <location>
        <begin position="599"/>
        <end position="656"/>
    </location>
</feature>
<dbReference type="Gene3D" id="6.10.250.2990">
    <property type="match status" value="1"/>
</dbReference>
<feature type="compositionally biased region" description="Polar residues" evidence="8">
    <location>
        <begin position="579"/>
        <end position="593"/>
    </location>
</feature>
<feature type="compositionally biased region" description="Low complexity" evidence="8">
    <location>
        <begin position="90"/>
        <end position="104"/>
    </location>
</feature>
<evidence type="ECO:0000256" key="2">
    <source>
        <dbReference type="ARBA" id="ARBA00004186"/>
    </source>
</evidence>
<evidence type="ECO:0000256" key="6">
    <source>
        <dbReference type="ARBA" id="ARBA00023212"/>
    </source>
</evidence>
<dbReference type="FunCoup" id="E3M3H0">
    <property type="interactions" value="1828"/>
</dbReference>
<feature type="region of interest" description="Disordered" evidence="8">
    <location>
        <begin position="404"/>
        <end position="617"/>
    </location>
</feature>
<dbReference type="InParanoid" id="E3M3H0"/>
<evidence type="ECO:0000256" key="5">
    <source>
        <dbReference type="ARBA" id="ARBA00022829"/>
    </source>
</evidence>
<dbReference type="HOGENOM" id="CLU_027751_0_0_1"/>
<evidence type="ECO:0000256" key="1">
    <source>
        <dbReference type="ARBA" id="ARBA00004123"/>
    </source>
</evidence>
<dbReference type="OMA" id="SPMSNPK"/>
<dbReference type="eggNOG" id="KOG4456">
    <property type="taxonomic scope" value="Eukaryota"/>
</dbReference>
<keyword evidence="6" id="KW-0206">Cytoskeleton</keyword>
<keyword evidence="4" id="KW-0963">Cytoplasm</keyword>
<keyword evidence="7" id="KW-0539">Nucleus</keyword>
<dbReference type="GO" id="GO:0005634">
    <property type="term" value="C:nucleus"/>
    <property type="evidence" value="ECO:0007669"/>
    <property type="project" value="UniProtKB-SubCell"/>
</dbReference>
<reference evidence="10" key="1">
    <citation type="submission" date="2007-07" db="EMBL/GenBank/DDBJ databases">
        <title>PCAP assembly of the Caenorhabditis remanei genome.</title>
        <authorList>
            <consortium name="The Caenorhabditis remanei Sequencing Consortium"/>
            <person name="Wilson R.K."/>
        </authorList>
    </citation>
    <scope>NUCLEOTIDE SEQUENCE [LARGE SCALE GENOMIC DNA]</scope>
    <source>
        <strain evidence="10">PB4641</strain>
    </source>
</reference>
<name>E3M3H0_CAERE</name>
<feature type="compositionally biased region" description="Basic and acidic residues" evidence="8">
    <location>
        <begin position="501"/>
        <end position="551"/>
    </location>
</feature>
<dbReference type="InterPro" id="IPR005635">
    <property type="entry name" value="Inner_centromere_prot_ARK-bd"/>
</dbReference>
<evidence type="ECO:0000256" key="4">
    <source>
        <dbReference type="ARBA" id="ARBA00022490"/>
    </source>
</evidence>
<feature type="region of interest" description="Disordered" evidence="8">
    <location>
        <begin position="306"/>
        <end position="376"/>
    </location>
</feature>
<feature type="compositionally biased region" description="Low complexity" evidence="8">
    <location>
        <begin position="450"/>
        <end position="460"/>
    </location>
</feature>
<evidence type="ECO:0000256" key="7">
    <source>
        <dbReference type="ARBA" id="ARBA00023242"/>
    </source>
</evidence>
<keyword evidence="11" id="KW-1185">Reference proteome</keyword>
<dbReference type="Pfam" id="PF03941">
    <property type="entry name" value="INCENP_ARK-bind"/>
    <property type="match status" value="1"/>
</dbReference>
<evidence type="ECO:0000256" key="3">
    <source>
        <dbReference type="ARBA" id="ARBA00010042"/>
    </source>
</evidence>
<protein>
    <submittedName>
        <fullName evidence="10">CRE-ICP-1 protein</fullName>
    </submittedName>
</protein>
<dbReference type="Proteomes" id="UP000008281">
    <property type="component" value="Unassembled WGS sequence"/>
</dbReference>
<dbReference type="GO" id="GO:0005819">
    <property type="term" value="C:spindle"/>
    <property type="evidence" value="ECO:0007669"/>
    <property type="project" value="UniProtKB-SubCell"/>
</dbReference>
<feature type="compositionally biased region" description="Basic and acidic residues" evidence="8">
    <location>
        <begin position="306"/>
        <end position="326"/>
    </location>
</feature>
<dbReference type="GO" id="GO:0007059">
    <property type="term" value="P:chromosome segregation"/>
    <property type="evidence" value="ECO:0007669"/>
    <property type="project" value="UniProtKB-KW"/>
</dbReference>
<feature type="region of interest" description="Disordered" evidence="8">
    <location>
        <begin position="88"/>
        <end position="159"/>
    </location>
</feature>
<proteinExistence type="inferred from homology"/>
<feature type="compositionally biased region" description="Basic residues" evidence="8">
    <location>
        <begin position="437"/>
        <end position="449"/>
    </location>
</feature>